<proteinExistence type="predicted"/>
<dbReference type="Proteomes" id="UP000073492">
    <property type="component" value="Unassembled WGS sequence"/>
</dbReference>
<keyword evidence="4" id="KW-1185">Reference proteome</keyword>
<comment type="caution">
    <text evidence="3">The sequence shown here is derived from an EMBL/GenBank/DDBJ whole genome shotgun (WGS) entry which is preliminary data.</text>
</comment>
<feature type="chain" id="PRO_5007297098" evidence="2">
    <location>
        <begin position="36"/>
        <end position="329"/>
    </location>
</feature>
<dbReference type="OrthoDB" id="10402274at2759"/>
<dbReference type="AlphaFoldDB" id="A0A139I283"/>
<organism evidence="3 4">
    <name type="scientific">Pseudocercospora musae</name>
    <dbReference type="NCBI Taxonomy" id="113226"/>
    <lineage>
        <taxon>Eukaryota</taxon>
        <taxon>Fungi</taxon>
        <taxon>Dikarya</taxon>
        <taxon>Ascomycota</taxon>
        <taxon>Pezizomycotina</taxon>
        <taxon>Dothideomycetes</taxon>
        <taxon>Dothideomycetidae</taxon>
        <taxon>Mycosphaerellales</taxon>
        <taxon>Mycosphaerellaceae</taxon>
        <taxon>Pseudocercospora</taxon>
    </lineage>
</organism>
<feature type="compositionally biased region" description="Basic residues" evidence="1">
    <location>
        <begin position="292"/>
        <end position="304"/>
    </location>
</feature>
<feature type="compositionally biased region" description="Basic residues" evidence="1">
    <location>
        <begin position="318"/>
        <end position="329"/>
    </location>
</feature>
<sequence>MREWSHGKGSHGKEPVPWLLLKSLLALLFHTSIAGQRVVHLVCVEAGLVTSAVRGEHFQLAISLSLLLPFFSIASASNSIHRFRPRVTDHYLYVSQNSRIQSSPYSDFHNAREGSSSLYSKLHIKVIRADVKMTDFTPLCNPFANLRCETPNDLARRKTTKQDLAYRETPNDFAMQSIAPLVGDDHGLRATATTPAGEDAPDDTFPSFEQALGPDFEYCNTIAIKRFRHLPLHPQHLQKITAFEDIRFVLRSMRIEALQEKHAAVKAAADKERAEQALVASPGFSEAMVKHNSQRRKRRRGGRRLSKDGQLSAEHPAVRARKAGNVRSQ</sequence>
<protein>
    <submittedName>
        <fullName evidence="3">Uncharacterized protein</fullName>
    </submittedName>
</protein>
<feature type="signal peptide" evidence="2">
    <location>
        <begin position="1"/>
        <end position="35"/>
    </location>
</feature>
<gene>
    <name evidence="3" type="ORF">AC579_8279</name>
</gene>
<evidence type="ECO:0000313" key="3">
    <source>
        <dbReference type="EMBL" id="KXT08811.1"/>
    </source>
</evidence>
<dbReference type="EMBL" id="LFZO01000400">
    <property type="protein sequence ID" value="KXT08811.1"/>
    <property type="molecule type" value="Genomic_DNA"/>
</dbReference>
<evidence type="ECO:0000313" key="4">
    <source>
        <dbReference type="Proteomes" id="UP000073492"/>
    </source>
</evidence>
<reference evidence="3 4" key="1">
    <citation type="submission" date="2015-07" db="EMBL/GenBank/DDBJ databases">
        <title>Comparative genomics of the Sigatoka disease complex on banana suggests a link between parallel evolutionary changes in Pseudocercospora fijiensis and Pseudocercospora eumusae and increased virulence on the banana host.</title>
        <authorList>
            <person name="Chang T.-C."/>
            <person name="Salvucci A."/>
            <person name="Crous P.W."/>
            <person name="Stergiopoulos I."/>
        </authorList>
    </citation>
    <scope>NUCLEOTIDE SEQUENCE [LARGE SCALE GENOMIC DNA]</scope>
    <source>
        <strain evidence="3 4">CBS 116634</strain>
    </source>
</reference>
<keyword evidence="2" id="KW-0732">Signal</keyword>
<name>A0A139I283_9PEZI</name>
<feature type="region of interest" description="Disordered" evidence="1">
    <location>
        <begin position="285"/>
        <end position="329"/>
    </location>
</feature>
<accession>A0A139I283</accession>
<evidence type="ECO:0000256" key="1">
    <source>
        <dbReference type="SAM" id="MobiDB-lite"/>
    </source>
</evidence>
<evidence type="ECO:0000256" key="2">
    <source>
        <dbReference type="SAM" id="SignalP"/>
    </source>
</evidence>